<dbReference type="SMART" id="SM00131">
    <property type="entry name" value="KU"/>
    <property type="match status" value="2"/>
</dbReference>
<comment type="caution">
    <text evidence="3">The sequence shown here is derived from an EMBL/GenBank/DDBJ whole genome shotgun (WGS) entry which is preliminary data.</text>
</comment>
<feature type="non-terminal residue" evidence="3">
    <location>
        <position position="1"/>
    </location>
</feature>
<dbReference type="SUPFAM" id="SSF57362">
    <property type="entry name" value="BPTI-like"/>
    <property type="match status" value="2"/>
</dbReference>
<reference evidence="3" key="1">
    <citation type="submission" date="2023-05" db="EMBL/GenBank/DDBJ databases">
        <authorList>
            <person name="Stuckert A."/>
        </authorList>
    </citation>
    <scope>NUCLEOTIDE SEQUENCE</scope>
</reference>
<sequence>CDLPREIGPCRGLFKHYYHNNIENKCSKFYYGGCRGNGNRFLTKEQCEATCFCIFPGAICDLPPNKGPCKGYLRSYYYNGTKKECSVFIYGGCKGNDNRFPTKRACEFACK</sequence>
<feature type="domain" description="BPTI/Kunitz inhibitor" evidence="2">
    <location>
        <begin position="60"/>
        <end position="110"/>
    </location>
</feature>
<dbReference type="PROSITE" id="PS00280">
    <property type="entry name" value="BPTI_KUNITZ_1"/>
    <property type="match status" value="2"/>
</dbReference>
<dbReference type="InterPro" id="IPR050098">
    <property type="entry name" value="TFPI/VKTCI-like"/>
</dbReference>
<evidence type="ECO:0000259" key="2">
    <source>
        <dbReference type="PROSITE" id="PS50279"/>
    </source>
</evidence>
<dbReference type="PANTHER" id="PTHR10083:SF374">
    <property type="entry name" value="BPTI_KUNITZ INHIBITOR DOMAIN-CONTAINING PROTEIN"/>
    <property type="match status" value="1"/>
</dbReference>
<dbReference type="EMBL" id="CATNWA010021572">
    <property type="protein sequence ID" value="CAI9623160.1"/>
    <property type="molecule type" value="Genomic_DNA"/>
</dbReference>
<dbReference type="PRINTS" id="PR00759">
    <property type="entry name" value="BASICPTASE"/>
</dbReference>
<dbReference type="Proteomes" id="UP001162483">
    <property type="component" value="Unassembled WGS sequence"/>
</dbReference>
<dbReference type="InterPro" id="IPR036880">
    <property type="entry name" value="Kunitz_BPTI_sf"/>
</dbReference>
<dbReference type="InterPro" id="IPR020901">
    <property type="entry name" value="Prtase_inh_Kunz-CS"/>
</dbReference>
<evidence type="ECO:0000313" key="3">
    <source>
        <dbReference type="EMBL" id="CAI9623160.1"/>
    </source>
</evidence>
<dbReference type="PROSITE" id="PS50279">
    <property type="entry name" value="BPTI_KUNITZ_2"/>
    <property type="match status" value="2"/>
</dbReference>
<evidence type="ECO:0000256" key="1">
    <source>
        <dbReference type="ARBA" id="ARBA00023157"/>
    </source>
</evidence>
<keyword evidence="4" id="KW-1185">Reference proteome</keyword>
<protein>
    <recommendedName>
        <fullName evidence="2">BPTI/Kunitz inhibitor domain-containing protein</fullName>
    </recommendedName>
</protein>
<proteinExistence type="predicted"/>
<organism evidence="3 4">
    <name type="scientific">Staurois parvus</name>
    <dbReference type="NCBI Taxonomy" id="386267"/>
    <lineage>
        <taxon>Eukaryota</taxon>
        <taxon>Metazoa</taxon>
        <taxon>Chordata</taxon>
        <taxon>Craniata</taxon>
        <taxon>Vertebrata</taxon>
        <taxon>Euteleostomi</taxon>
        <taxon>Amphibia</taxon>
        <taxon>Batrachia</taxon>
        <taxon>Anura</taxon>
        <taxon>Neobatrachia</taxon>
        <taxon>Ranoidea</taxon>
        <taxon>Ranidae</taxon>
        <taxon>Staurois</taxon>
    </lineage>
</organism>
<dbReference type="Gene3D" id="4.10.410.10">
    <property type="entry name" value="Pancreatic trypsin inhibitor Kunitz domain"/>
    <property type="match status" value="2"/>
</dbReference>
<dbReference type="PANTHER" id="PTHR10083">
    <property type="entry name" value="KUNITZ-TYPE PROTEASE INHIBITOR-RELATED"/>
    <property type="match status" value="1"/>
</dbReference>
<keyword evidence="1" id="KW-1015">Disulfide bond</keyword>
<gene>
    <name evidence="3" type="ORF">SPARVUS_LOCUS16423734</name>
</gene>
<accession>A0ABN9HSF6</accession>
<dbReference type="Pfam" id="PF00014">
    <property type="entry name" value="Kunitz_BPTI"/>
    <property type="match status" value="2"/>
</dbReference>
<dbReference type="CDD" id="cd00109">
    <property type="entry name" value="Kunitz-type"/>
    <property type="match status" value="2"/>
</dbReference>
<feature type="domain" description="BPTI/Kunitz inhibitor" evidence="2">
    <location>
        <begin position="1"/>
        <end position="51"/>
    </location>
</feature>
<dbReference type="InterPro" id="IPR002223">
    <property type="entry name" value="Kunitz_BPTI"/>
</dbReference>
<name>A0ABN9HSF6_9NEOB</name>
<evidence type="ECO:0000313" key="4">
    <source>
        <dbReference type="Proteomes" id="UP001162483"/>
    </source>
</evidence>